<dbReference type="EMBL" id="CAJNOR010000103">
    <property type="protein sequence ID" value="CAF0797901.1"/>
    <property type="molecule type" value="Genomic_DNA"/>
</dbReference>
<dbReference type="Pfam" id="PF00533">
    <property type="entry name" value="BRCT"/>
    <property type="match status" value="1"/>
</dbReference>
<dbReference type="GO" id="GO:0003677">
    <property type="term" value="F:DNA binding"/>
    <property type="evidence" value="ECO:0007669"/>
    <property type="project" value="UniProtKB-KW"/>
</dbReference>
<keyword evidence="13" id="KW-0238">DNA-binding</keyword>
<sequence length="1136" mass="127750">MTDIRNFFKKVPNPNNKRTREQVDNEEAAIVPKSPPKKPVVSPAKPPKKSVVSPAKPPVEMSPQKKIKTKEVDPVEKKRRSENYKSFMNRGGADAPGSKNIPDGAKNCLKDLAFVISGVLESLERDECKDLIEKYGGRVTSALSGKTNYLLAGRDGGESKMKKAHELNIKIISEDDLLDLIRTRPGDEEPLKTEKSKRKSKTVAEPEQPVVASSSSTKLKRKSSSITETSAVEPVVPSKIKKTASSASSTIPKTATDDSSLLWVDKYKPRTIKQLIGQQGDKSPVQKLIIWLRDWYQHHSQSDEKVKAKPSVGFIRNENPAMFKAALLSGPPGIGKTTAAQLVCEHLNYQYIEKNASDQRSKKSMSTLSSDTYSIAHFTEKSMSKYVLIMDEVDGVAGNEDRGGIQELISLIKRSRIPIICICNDRQHKKIRSLANYCYDLRFHRPNVQQIHGAMLSILHHEHIQNISPETLDDIIKSSNQDIRQTIHSLNLWSIQGGQTNSTAAKMINKTVNTNPFELCRLSFSSEFRDKSLSDKSDIFFYDYQLMPLLIQENYLQCQPHVTSSNNEKRKLTDVEHLNLLANAADHISLGDICSQMIFSKNDSWSLLPYQAIFSTVTPCSYVRGHLRGMVNFSSFFGQRSRTNKNERLLNEIEKHVCLKTSSANKQQFNLDYLPYLSRALISPLQQQSQSNGIEQCISLLDDYYLNRDDFQTIMELNTWGKTARNPYDQLDTQTKSALTRNYNKTNHRAPYAMIDIKKLKKSKGLMNEEENDEDDDEEEEESAPIENDVMIKADSSTMKVETEAKLSATLFTFHMKYVSLLLLTFQNVASILLLRYVRTTTGPRFINSTAVLNSEIQKTLLSIFFVIYEERSVVKGLKLIYEKVFHDSHDTIKTGIPAFLYLVQNYLLFVSISNLDAATCQVSFQLKIFTTAIFMMLILGRTFKLVQWLALFLLFLGVSLVQLENMTSTVPKQDVNAIKGLLSVVGACTLSGLAGVYFEKILKGSNVSVWIRNIQLGIFSIIFGSIMMLIQDGTEIQKKGFLFGYTPIVWTTITIQSAGGLLVALVVKHADNILKGFSTSAAIIISCIVSMILFDFQLTNLFALGAFLVVCSIFLYSKPDLILQIPFLKEKSILF</sequence>
<feature type="region of interest" description="Disordered" evidence="19">
    <location>
        <begin position="1"/>
        <end position="99"/>
    </location>
</feature>
<feature type="transmembrane region" description="Helical" evidence="20">
    <location>
        <begin position="1075"/>
        <end position="1095"/>
    </location>
</feature>
<evidence type="ECO:0000256" key="9">
    <source>
        <dbReference type="ARBA" id="ARBA00022705"/>
    </source>
</evidence>
<evidence type="ECO:0000256" key="20">
    <source>
        <dbReference type="SAM" id="Phobius"/>
    </source>
</evidence>
<evidence type="ECO:0000256" key="11">
    <source>
        <dbReference type="ARBA" id="ARBA00022840"/>
    </source>
</evidence>
<dbReference type="Gene3D" id="1.10.8.60">
    <property type="match status" value="1"/>
</dbReference>
<dbReference type="InterPro" id="IPR013725">
    <property type="entry name" value="DNA_replication_fac_RFC1_C"/>
</dbReference>
<evidence type="ECO:0000256" key="18">
    <source>
        <dbReference type="ARBA" id="ARBA00080382"/>
    </source>
</evidence>
<keyword evidence="7" id="KW-0813">Transport</keyword>
<evidence type="ECO:0000256" key="7">
    <source>
        <dbReference type="ARBA" id="ARBA00022597"/>
    </source>
</evidence>
<protein>
    <recommendedName>
        <fullName evidence="5">Replication factor C subunit 1</fullName>
    </recommendedName>
    <alternativeName>
        <fullName evidence="17">Activator 1 140 kDa subunit</fullName>
    </alternativeName>
    <alternativeName>
        <fullName evidence="18">Activator 1 subunit 1</fullName>
    </alternativeName>
    <alternativeName>
        <fullName evidence="16">Replication factor C large subunit</fullName>
    </alternativeName>
</protein>
<dbReference type="Gene3D" id="3.40.50.10190">
    <property type="entry name" value="BRCT domain"/>
    <property type="match status" value="1"/>
</dbReference>
<evidence type="ECO:0000256" key="19">
    <source>
        <dbReference type="SAM" id="MobiDB-lite"/>
    </source>
</evidence>
<evidence type="ECO:0000256" key="13">
    <source>
        <dbReference type="ARBA" id="ARBA00023125"/>
    </source>
</evidence>
<evidence type="ECO:0000256" key="14">
    <source>
        <dbReference type="ARBA" id="ARBA00023136"/>
    </source>
</evidence>
<feature type="transmembrane region" description="Helical" evidence="20">
    <location>
        <begin position="818"/>
        <end position="838"/>
    </location>
</feature>
<name>A0A813SQS7_ADIRI</name>
<reference evidence="22" key="1">
    <citation type="submission" date="2021-02" db="EMBL/GenBank/DDBJ databases">
        <authorList>
            <person name="Nowell W R."/>
        </authorList>
    </citation>
    <scope>NUCLEOTIDE SEQUENCE</scope>
</reference>
<dbReference type="SUPFAM" id="SSF103481">
    <property type="entry name" value="Multidrug resistance efflux transporter EmrE"/>
    <property type="match status" value="1"/>
</dbReference>
<dbReference type="Proteomes" id="UP000663828">
    <property type="component" value="Unassembled WGS sequence"/>
</dbReference>
<feature type="region of interest" description="Disordered" evidence="19">
    <location>
        <begin position="183"/>
        <end position="230"/>
    </location>
</feature>
<evidence type="ECO:0000256" key="1">
    <source>
        <dbReference type="ARBA" id="ARBA00004123"/>
    </source>
</evidence>
<dbReference type="Pfam" id="PF25361">
    <property type="entry name" value="AAA_lid_RFC1"/>
    <property type="match status" value="1"/>
</dbReference>
<evidence type="ECO:0000256" key="10">
    <source>
        <dbReference type="ARBA" id="ARBA00022741"/>
    </source>
</evidence>
<dbReference type="CDD" id="cd00009">
    <property type="entry name" value="AAA"/>
    <property type="match status" value="1"/>
</dbReference>
<feature type="compositionally biased region" description="Acidic residues" evidence="19">
    <location>
        <begin position="768"/>
        <end position="784"/>
    </location>
</feature>
<dbReference type="InterPro" id="IPR008921">
    <property type="entry name" value="DNA_pol3_clamp-load_cplx_C"/>
</dbReference>
<dbReference type="InterPro" id="IPR001357">
    <property type="entry name" value="BRCT_dom"/>
</dbReference>
<dbReference type="NCBIfam" id="TIGR00803">
    <property type="entry name" value="nst"/>
    <property type="match status" value="1"/>
</dbReference>
<keyword evidence="8 20" id="KW-0812">Transmembrane</keyword>
<comment type="similarity">
    <text evidence="4">Belongs to the nucleotide-sugar transporter family. SLC35A subfamily.</text>
</comment>
<dbReference type="InterPro" id="IPR003593">
    <property type="entry name" value="AAA+_ATPase"/>
</dbReference>
<dbReference type="Pfam" id="PF00004">
    <property type="entry name" value="AAA"/>
    <property type="match status" value="1"/>
</dbReference>
<dbReference type="GO" id="GO:0006260">
    <property type="term" value="P:DNA replication"/>
    <property type="evidence" value="ECO:0007669"/>
    <property type="project" value="UniProtKB-KW"/>
</dbReference>
<evidence type="ECO:0000313" key="22">
    <source>
        <dbReference type="EMBL" id="CAF0797901.1"/>
    </source>
</evidence>
<dbReference type="GO" id="GO:0015165">
    <property type="term" value="F:pyrimidine nucleotide-sugar transmembrane transporter activity"/>
    <property type="evidence" value="ECO:0007669"/>
    <property type="project" value="InterPro"/>
</dbReference>
<comment type="caution">
    <text evidence="22">The sequence shown here is derived from an EMBL/GenBank/DDBJ whole genome shotgun (WGS) entry which is preliminary data.</text>
</comment>
<feature type="compositionally biased region" description="Basic and acidic residues" evidence="19">
    <location>
        <begin position="69"/>
        <end position="83"/>
    </location>
</feature>
<dbReference type="GO" id="GO:0061860">
    <property type="term" value="F:DNA clamp unloader activity"/>
    <property type="evidence" value="ECO:0007669"/>
    <property type="project" value="TreeGrafter"/>
</dbReference>
<feature type="region of interest" description="Disordered" evidence="19">
    <location>
        <begin position="765"/>
        <end position="786"/>
    </location>
</feature>
<dbReference type="FunFam" id="3.40.50.300:FF:000395">
    <property type="entry name" value="Replication factor C subunit 1"/>
    <property type="match status" value="1"/>
</dbReference>
<feature type="transmembrane region" description="Helical" evidence="20">
    <location>
        <begin position="1011"/>
        <end position="1031"/>
    </location>
</feature>
<keyword evidence="11" id="KW-0067">ATP-binding</keyword>
<dbReference type="Pfam" id="PF04142">
    <property type="entry name" value="Nuc_sug_transp"/>
    <property type="match status" value="1"/>
</dbReference>
<keyword evidence="15" id="KW-0539">Nucleus</keyword>
<dbReference type="InterPro" id="IPR037185">
    <property type="entry name" value="EmrE-like"/>
</dbReference>
<feature type="transmembrane region" description="Helical" evidence="20">
    <location>
        <begin position="946"/>
        <end position="964"/>
    </location>
</feature>
<dbReference type="GO" id="GO:0000139">
    <property type="term" value="C:Golgi membrane"/>
    <property type="evidence" value="ECO:0007669"/>
    <property type="project" value="InterPro"/>
</dbReference>
<keyword evidence="9" id="KW-0235">DNA replication</keyword>
<evidence type="ECO:0000313" key="23">
    <source>
        <dbReference type="Proteomes" id="UP000663828"/>
    </source>
</evidence>
<organism evidence="22 23">
    <name type="scientific">Adineta ricciae</name>
    <name type="common">Rotifer</name>
    <dbReference type="NCBI Taxonomy" id="249248"/>
    <lineage>
        <taxon>Eukaryota</taxon>
        <taxon>Metazoa</taxon>
        <taxon>Spiralia</taxon>
        <taxon>Gnathifera</taxon>
        <taxon>Rotifera</taxon>
        <taxon>Eurotatoria</taxon>
        <taxon>Bdelloidea</taxon>
        <taxon>Adinetida</taxon>
        <taxon>Adinetidae</taxon>
        <taxon>Adineta</taxon>
    </lineage>
</organism>
<evidence type="ECO:0000256" key="5">
    <source>
        <dbReference type="ARBA" id="ARBA00020401"/>
    </source>
</evidence>
<keyword evidence="6" id="KW-0597">Phosphoprotein</keyword>
<accession>A0A813SQS7</accession>
<dbReference type="SUPFAM" id="SSF48019">
    <property type="entry name" value="post-AAA+ oligomerization domain-like"/>
    <property type="match status" value="1"/>
</dbReference>
<dbReference type="GO" id="GO:0005524">
    <property type="term" value="F:ATP binding"/>
    <property type="evidence" value="ECO:0007669"/>
    <property type="project" value="UniProtKB-KW"/>
</dbReference>
<feature type="transmembrane region" description="Helical" evidence="20">
    <location>
        <begin position="1043"/>
        <end position="1068"/>
    </location>
</feature>
<feature type="compositionally biased region" description="Basic and acidic residues" evidence="19">
    <location>
        <begin position="183"/>
        <end position="194"/>
    </location>
</feature>
<evidence type="ECO:0000256" key="17">
    <source>
        <dbReference type="ARBA" id="ARBA00078526"/>
    </source>
</evidence>
<dbReference type="GO" id="GO:0005634">
    <property type="term" value="C:nucleus"/>
    <property type="evidence" value="ECO:0007669"/>
    <property type="project" value="UniProtKB-SubCell"/>
</dbReference>
<dbReference type="SMART" id="SM00382">
    <property type="entry name" value="AAA"/>
    <property type="match status" value="1"/>
</dbReference>
<dbReference type="PROSITE" id="PS50172">
    <property type="entry name" value="BRCT"/>
    <property type="match status" value="1"/>
</dbReference>
<dbReference type="FunFam" id="3.40.50.10190:FF:000001">
    <property type="entry name" value="Replication factor C subunit 1"/>
    <property type="match status" value="1"/>
</dbReference>
<dbReference type="Gene3D" id="3.40.50.300">
    <property type="entry name" value="P-loop containing nucleotide triphosphate hydrolases"/>
    <property type="match status" value="1"/>
</dbReference>
<dbReference type="CDD" id="cd17752">
    <property type="entry name" value="BRCT_RFC1"/>
    <property type="match status" value="1"/>
</dbReference>
<dbReference type="PANTHER" id="PTHR23389:SF6">
    <property type="entry name" value="REPLICATION FACTOR C SUBUNIT 1"/>
    <property type="match status" value="1"/>
</dbReference>
<dbReference type="Gene3D" id="1.20.272.10">
    <property type="match status" value="1"/>
</dbReference>
<dbReference type="SUPFAM" id="SSF52113">
    <property type="entry name" value="BRCT domain"/>
    <property type="match status" value="1"/>
</dbReference>
<evidence type="ECO:0000256" key="4">
    <source>
        <dbReference type="ARBA" id="ARBA00009976"/>
    </source>
</evidence>
<dbReference type="InterPro" id="IPR003959">
    <property type="entry name" value="ATPase_AAA_core"/>
</dbReference>
<gene>
    <name evidence="22" type="ORF">XAT740_LOCUS2823</name>
</gene>
<evidence type="ECO:0000256" key="6">
    <source>
        <dbReference type="ARBA" id="ARBA00022553"/>
    </source>
</evidence>
<keyword evidence="10" id="KW-0547">Nucleotide-binding</keyword>
<keyword evidence="7" id="KW-0762">Sugar transport</keyword>
<feature type="domain" description="BRCT" evidence="21">
    <location>
        <begin position="104"/>
        <end position="184"/>
    </location>
</feature>
<feature type="transmembrane region" description="Helical" evidence="20">
    <location>
        <begin position="976"/>
        <end position="999"/>
    </location>
</feature>
<dbReference type="InterPro" id="IPR027417">
    <property type="entry name" value="P-loop_NTPase"/>
</dbReference>
<dbReference type="SUPFAM" id="SSF52540">
    <property type="entry name" value="P-loop containing nucleoside triphosphate hydrolases"/>
    <property type="match status" value="1"/>
</dbReference>
<keyword evidence="23" id="KW-1185">Reference proteome</keyword>
<proteinExistence type="inferred from homology"/>
<keyword evidence="14 20" id="KW-0472">Membrane</keyword>
<dbReference type="GO" id="GO:0005663">
    <property type="term" value="C:DNA replication factor C complex"/>
    <property type="evidence" value="ECO:0007669"/>
    <property type="project" value="InterPro"/>
</dbReference>
<dbReference type="InterPro" id="IPR007271">
    <property type="entry name" value="Nuc_sug_transpt"/>
</dbReference>
<dbReference type="Pfam" id="PF08519">
    <property type="entry name" value="RFC1"/>
    <property type="match status" value="1"/>
</dbReference>
<evidence type="ECO:0000256" key="8">
    <source>
        <dbReference type="ARBA" id="ARBA00022692"/>
    </source>
</evidence>
<dbReference type="SMART" id="SM00292">
    <property type="entry name" value="BRCT"/>
    <property type="match status" value="1"/>
</dbReference>
<feature type="compositionally biased region" description="Low complexity" evidence="19">
    <location>
        <begin position="39"/>
        <end position="54"/>
    </location>
</feature>
<comment type="similarity">
    <text evidence="3">Belongs to the activator 1 large subunit family.</text>
</comment>
<dbReference type="FunFam" id="1.20.272.10:FF:000005">
    <property type="entry name" value="Replication factor C subunit 1"/>
    <property type="match status" value="1"/>
</dbReference>
<comment type="subcellular location">
    <subcellularLocation>
        <location evidence="2">Membrane</location>
        <topology evidence="2">Multi-pass membrane protein</topology>
    </subcellularLocation>
    <subcellularLocation>
        <location evidence="1">Nucleus</location>
    </subcellularLocation>
</comment>
<evidence type="ECO:0000256" key="12">
    <source>
        <dbReference type="ARBA" id="ARBA00022989"/>
    </source>
</evidence>
<dbReference type="GO" id="GO:0016887">
    <property type="term" value="F:ATP hydrolysis activity"/>
    <property type="evidence" value="ECO:0007669"/>
    <property type="project" value="InterPro"/>
</dbReference>
<dbReference type="PANTHER" id="PTHR23389">
    <property type="entry name" value="CHROMOSOME TRANSMISSION FIDELITY FACTOR 18"/>
    <property type="match status" value="1"/>
</dbReference>
<dbReference type="GO" id="GO:0003689">
    <property type="term" value="F:DNA clamp loader activity"/>
    <property type="evidence" value="ECO:0007669"/>
    <property type="project" value="InterPro"/>
</dbReference>
<evidence type="ECO:0000256" key="16">
    <source>
        <dbReference type="ARBA" id="ARBA00076017"/>
    </source>
</evidence>
<keyword evidence="12 20" id="KW-1133">Transmembrane helix</keyword>
<evidence type="ECO:0000256" key="3">
    <source>
        <dbReference type="ARBA" id="ARBA00006116"/>
    </source>
</evidence>
<evidence type="ECO:0000256" key="2">
    <source>
        <dbReference type="ARBA" id="ARBA00004141"/>
    </source>
</evidence>
<evidence type="ECO:0000256" key="15">
    <source>
        <dbReference type="ARBA" id="ARBA00023242"/>
    </source>
</evidence>
<evidence type="ECO:0000259" key="21">
    <source>
        <dbReference type="PROSITE" id="PS50172"/>
    </source>
</evidence>
<dbReference type="AlphaFoldDB" id="A0A813SQS7"/>
<feature type="transmembrane region" description="Helical" evidence="20">
    <location>
        <begin position="1101"/>
        <end position="1118"/>
    </location>
</feature>
<dbReference type="InterPro" id="IPR036420">
    <property type="entry name" value="BRCT_dom_sf"/>
</dbReference>